<feature type="transmembrane region" description="Helical" evidence="1">
    <location>
        <begin position="69"/>
        <end position="86"/>
    </location>
</feature>
<dbReference type="eggNOG" id="COG3213">
    <property type="taxonomic scope" value="Bacteria"/>
</dbReference>
<feature type="transmembrane region" description="Helical" evidence="1">
    <location>
        <begin position="151"/>
        <end position="173"/>
    </location>
</feature>
<organism evidence="2 3">
    <name type="scientific">Pseudomonas fulva (strain 12-X)</name>
    <dbReference type="NCBI Taxonomy" id="743720"/>
    <lineage>
        <taxon>Bacteria</taxon>
        <taxon>Pseudomonadati</taxon>
        <taxon>Pseudomonadota</taxon>
        <taxon>Gammaproteobacteria</taxon>
        <taxon>Pseudomonadales</taxon>
        <taxon>Pseudomonadaceae</taxon>
        <taxon>Pseudomonas</taxon>
    </lineage>
</organism>
<sequence>MHDKPSLISNAPSHPAAPVPLWRLGFRPFFLFGSAFAVVALLLWSLALSGHSGNWSPLGGVLAWHRHEMPFGFAVAILAGFLLTAVQNWTGRPGLSGRPLIALFALWLCARLAWLGGIPLAITAIIELTFLPAVAWVLGRQLWQARQTRNYPMVAIMLLMAACDALSMSGLAMGNDALQRNGALAALWLLACLMWAIGGRVIPFFIQRGLNLPASAPLPAWVDVLGLGLGILVAITLALGLAGIWLALPFTALTVLHGVRLWRWYTHGVWGVPLLWSLMLAYAWMPIATTLMALHSINLPVAASLGHHALAVGGLGGLILAMMARVSLGHSGRPLVPSSLMSIAFAAIHLGALARLLVPIIGSTGLMLAATGWALAFTLFIACYGRILLSARADGQPG</sequence>
<reference evidence="2 3" key="1">
    <citation type="submission" date="2011-04" db="EMBL/GenBank/DDBJ databases">
        <title>Complete sequence of Pseudomonas fulva 12-X.</title>
        <authorList>
            <consortium name="US DOE Joint Genome Institute"/>
            <person name="Lucas S."/>
            <person name="Han J."/>
            <person name="Lapidus A."/>
            <person name="Cheng J.-F."/>
            <person name="Goodwin L."/>
            <person name="Pitluck S."/>
            <person name="Peters L."/>
            <person name="Mikhailova N."/>
            <person name="Pagani I."/>
            <person name="Davenport K."/>
            <person name="Han C."/>
            <person name="Tapia R."/>
            <person name="Land M."/>
            <person name="Hauser L."/>
            <person name="Kyrpides N."/>
            <person name="Ivanova N."/>
            <person name="Pagani I."/>
            <person name="Lcollab F.I."/>
            <person name="Woyke T."/>
        </authorList>
    </citation>
    <scope>NUCLEOTIDE SEQUENCE [LARGE SCALE GENOMIC DNA]</scope>
    <source>
        <strain evidence="3">12-X</strain>
    </source>
</reference>
<dbReference type="STRING" id="743720.Psefu_0213"/>
<feature type="transmembrane region" description="Helical" evidence="1">
    <location>
        <begin position="340"/>
        <end position="361"/>
    </location>
</feature>
<dbReference type="RefSeq" id="WP_013789342.1">
    <property type="nucleotide sequence ID" value="NC_015556.1"/>
</dbReference>
<dbReference type="EMBL" id="CP002727">
    <property type="protein sequence ID" value="AEF20199.1"/>
    <property type="molecule type" value="Genomic_DNA"/>
</dbReference>
<evidence type="ECO:0000256" key="1">
    <source>
        <dbReference type="SAM" id="Phobius"/>
    </source>
</evidence>
<keyword evidence="1" id="KW-0472">Membrane</keyword>
<accession>F6AEC4</accession>
<keyword evidence="3" id="KW-1185">Reference proteome</keyword>
<dbReference type="OrthoDB" id="9770040at2"/>
<dbReference type="AlphaFoldDB" id="F6AEC4"/>
<dbReference type="Proteomes" id="UP000000686">
    <property type="component" value="Chromosome"/>
</dbReference>
<protein>
    <submittedName>
        <fullName evidence="2">NnrS family protein</fullName>
    </submittedName>
</protein>
<feature type="transmembrane region" description="Helical" evidence="1">
    <location>
        <begin position="218"/>
        <end position="238"/>
    </location>
</feature>
<feature type="transmembrane region" description="Helical" evidence="1">
    <location>
        <begin position="185"/>
        <end position="206"/>
    </location>
</feature>
<evidence type="ECO:0000313" key="3">
    <source>
        <dbReference type="Proteomes" id="UP000000686"/>
    </source>
</evidence>
<feature type="transmembrane region" description="Helical" evidence="1">
    <location>
        <begin position="120"/>
        <end position="139"/>
    </location>
</feature>
<gene>
    <name evidence="2" type="ordered locus">Psefu_0213</name>
</gene>
<keyword evidence="1" id="KW-0812">Transmembrane</keyword>
<feature type="transmembrane region" description="Helical" evidence="1">
    <location>
        <begin position="367"/>
        <end position="389"/>
    </location>
</feature>
<dbReference type="InterPro" id="IPR010266">
    <property type="entry name" value="NnrS"/>
</dbReference>
<feature type="transmembrane region" description="Helical" evidence="1">
    <location>
        <begin position="309"/>
        <end position="328"/>
    </location>
</feature>
<feature type="transmembrane region" description="Helical" evidence="1">
    <location>
        <begin position="274"/>
        <end position="297"/>
    </location>
</feature>
<evidence type="ECO:0000313" key="2">
    <source>
        <dbReference type="EMBL" id="AEF20199.1"/>
    </source>
</evidence>
<feature type="transmembrane region" description="Helical" evidence="1">
    <location>
        <begin position="29"/>
        <end position="49"/>
    </location>
</feature>
<name>F6AEC4_PSEF1</name>
<proteinExistence type="predicted"/>
<dbReference type="KEGG" id="pfv:Psefu_0213"/>
<keyword evidence="1" id="KW-1133">Transmembrane helix</keyword>
<dbReference type="Pfam" id="PF05940">
    <property type="entry name" value="NnrS"/>
    <property type="match status" value="1"/>
</dbReference>
<dbReference type="HOGENOM" id="CLU_041785_2_0_6"/>